<dbReference type="CDD" id="cd00067">
    <property type="entry name" value="GAL4"/>
    <property type="match status" value="1"/>
</dbReference>
<feature type="region of interest" description="Disordered" evidence="1">
    <location>
        <begin position="1"/>
        <end position="29"/>
    </location>
</feature>
<accession>A0A286UU26</accession>
<dbReference type="Proteomes" id="UP000217199">
    <property type="component" value="Unassembled WGS sequence"/>
</dbReference>
<dbReference type="InParanoid" id="A0A286UU26"/>
<evidence type="ECO:0000259" key="2">
    <source>
        <dbReference type="PROSITE" id="PS50048"/>
    </source>
</evidence>
<protein>
    <submittedName>
        <fullName evidence="3">C6 transcription</fullName>
    </submittedName>
</protein>
<keyword evidence="4" id="KW-1185">Reference proteome</keyword>
<name>A0A286UU26_9AGAM</name>
<dbReference type="InterPro" id="IPR036864">
    <property type="entry name" value="Zn2-C6_fun-type_DNA-bd_sf"/>
</dbReference>
<evidence type="ECO:0000313" key="3">
    <source>
        <dbReference type="EMBL" id="PAV23054.1"/>
    </source>
</evidence>
<feature type="region of interest" description="Disordered" evidence="1">
    <location>
        <begin position="100"/>
        <end position="125"/>
    </location>
</feature>
<gene>
    <name evidence="3" type="ORF">PNOK_0012100</name>
</gene>
<dbReference type="GO" id="GO:0000981">
    <property type="term" value="F:DNA-binding transcription factor activity, RNA polymerase II-specific"/>
    <property type="evidence" value="ECO:0007669"/>
    <property type="project" value="InterPro"/>
</dbReference>
<feature type="compositionally biased region" description="Low complexity" evidence="1">
    <location>
        <begin position="110"/>
        <end position="125"/>
    </location>
</feature>
<evidence type="ECO:0000313" key="4">
    <source>
        <dbReference type="Proteomes" id="UP000217199"/>
    </source>
</evidence>
<feature type="compositionally biased region" description="Low complexity" evidence="1">
    <location>
        <begin position="204"/>
        <end position="218"/>
    </location>
</feature>
<feature type="region of interest" description="Disordered" evidence="1">
    <location>
        <begin position="151"/>
        <end position="219"/>
    </location>
</feature>
<feature type="compositionally biased region" description="Polar residues" evidence="1">
    <location>
        <begin position="100"/>
        <end position="109"/>
    </location>
</feature>
<feature type="region of interest" description="Disordered" evidence="1">
    <location>
        <begin position="289"/>
        <end position="337"/>
    </location>
</feature>
<feature type="domain" description="Zn(2)-C6 fungal-type" evidence="2">
    <location>
        <begin position="29"/>
        <end position="59"/>
    </location>
</feature>
<dbReference type="Pfam" id="PF00172">
    <property type="entry name" value="Zn_clus"/>
    <property type="match status" value="1"/>
</dbReference>
<feature type="compositionally biased region" description="Polar residues" evidence="1">
    <location>
        <begin position="292"/>
        <end position="315"/>
    </location>
</feature>
<reference evidence="3 4" key="1">
    <citation type="journal article" date="2017" name="Mol. Ecol.">
        <title>Comparative and population genomic landscape of Phellinus noxius: A hypervariable fungus causing root rot in trees.</title>
        <authorList>
            <person name="Chung C.L."/>
            <person name="Lee T.J."/>
            <person name="Akiba M."/>
            <person name="Lee H.H."/>
            <person name="Kuo T.H."/>
            <person name="Liu D."/>
            <person name="Ke H.M."/>
            <person name="Yokoi T."/>
            <person name="Roa M.B."/>
            <person name="Lu M.J."/>
            <person name="Chang Y.Y."/>
            <person name="Ann P.J."/>
            <person name="Tsai J.N."/>
            <person name="Chen C.Y."/>
            <person name="Tzean S.S."/>
            <person name="Ota Y."/>
            <person name="Hattori T."/>
            <person name="Sahashi N."/>
            <person name="Liou R.F."/>
            <person name="Kikuchi T."/>
            <person name="Tsai I.J."/>
        </authorList>
    </citation>
    <scope>NUCLEOTIDE SEQUENCE [LARGE SCALE GENOMIC DNA]</scope>
    <source>
        <strain evidence="3 4">FFPRI411160</strain>
    </source>
</reference>
<dbReference type="EMBL" id="NBII01000001">
    <property type="protein sequence ID" value="PAV23054.1"/>
    <property type="molecule type" value="Genomic_DNA"/>
</dbReference>
<dbReference type="SMART" id="SM00066">
    <property type="entry name" value="GAL4"/>
    <property type="match status" value="1"/>
</dbReference>
<dbReference type="GO" id="GO:0008270">
    <property type="term" value="F:zinc ion binding"/>
    <property type="evidence" value="ECO:0007669"/>
    <property type="project" value="InterPro"/>
</dbReference>
<dbReference type="AlphaFoldDB" id="A0A286UU26"/>
<dbReference type="Gene3D" id="4.10.240.10">
    <property type="entry name" value="Zn(2)-C6 fungal-type DNA-binding domain"/>
    <property type="match status" value="1"/>
</dbReference>
<dbReference type="PROSITE" id="PS50048">
    <property type="entry name" value="ZN2_CY6_FUNGAL_2"/>
    <property type="match status" value="1"/>
</dbReference>
<proteinExistence type="predicted"/>
<sequence>MTTQPISSASPGRSSDSGKAQKRARTKHACDECRRSQKKCDGEKPLCRRCYLNGTQCTYTPHKARSQCSSCVGQGEDLHGSTPAAEVFFFPEPSSSSFLTWSAHSSPEQSPVVSISGPGTPPSSTLGQEILPRAPFQNLRTNEIPVHSNISSRLSHRAHPVYSHRSNSLPEITSAGSSSSSPTMEEYSNNMYPSSFPQRQLNGSSSAPPTSTTYSPASNYDSSRFVAVNVTDSMYFSHHNSDINAQTNQSDHYRRNNMASTYVDKRSQYSSNTPHPIREDLRHYAQDFGRHNSGSYQATLNSRSSPLSQTSTPPFQASGRDLSFTAQPPVDNPQSNFHSFRSQSAHEFSGNNYYTQSSELNTAPATYQSTGLVAMSTAISSPLFAQQQISQQVPTLSAQNTGSNPYSNSVDYNMNYYDWSR</sequence>
<dbReference type="InterPro" id="IPR001138">
    <property type="entry name" value="Zn2Cys6_DnaBD"/>
</dbReference>
<feature type="compositionally biased region" description="Low complexity" evidence="1">
    <location>
        <begin position="7"/>
        <end position="17"/>
    </location>
</feature>
<dbReference type="PROSITE" id="PS00463">
    <property type="entry name" value="ZN2_CY6_FUNGAL_1"/>
    <property type="match status" value="1"/>
</dbReference>
<feature type="compositionally biased region" description="Polar residues" evidence="1">
    <location>
        <begin position="164"/>
        <end position="203"/>
    </location>
</feature>
<dbReference type="SUPFAM" id="SSF57701">
    <property type="entry name" value="Zn2/Cys6 DNA-binding domain"/>
    <property type="match status" value="1"/>
</dbReference>
<organism evidence="3 4">
    <name type="scientific">Pyrrhoderma noxium</name>
    <dbReference type="NCBI Taxonomy" id="2282107"/>
    <lineage>
        <taxon>Eukaryota</taxon>
        <taxon>Fungi</taxon>
        <taxon>Dikarya</taxon>
        <taxon>Basidiomycota</taxon>
        <taxon>Agaricomycotina</taxon>
        <taxon>Agaricomycetes</taxon>
        <taxon>Hymenochaetales</taxon>
        <taxon>Hymenochaetaceae</taxon>
        <taxon>Pyrrhoderma</taxon>
    </lineage>
</organism>
<evidence type="ECO:0000256" key="1">
    <source>
        <dbReference type="SAM" id="MobiDB-lite"/>
    </source>
</evidence>
<dbReference type="OrthoDB" id="2943660at2759"/>
<comment type="caution">
    <text evidence="3">The sequence shown here is derived from an EMBL/GenBank/DDBJ whole genome shotgun (WGS) entry which is preliminary data.</text>
</comment>